<accession>A0A918KLF0</accession>
<dbReference type="AlphaFoldDB" id="A0A918KLF0"/>
<dbReference type="InterPro" id="IPR005097">
    <property type="entry name" value="Sacchrp_dh_NADP-bd"/>
</dbReference>
<feature type="domain" description="Saccharopine dehydrogenase NADP binding" evidence="1">
    <location>
        <begin position="8"/>
        <end position="104"/>
    </location>
</feature>
<reference evidence="2" key="2">
    <citation type="submission" date="2020-09" db="EMBL/GenBank/DDBJ databases">
        <authorList>
            <person name="Sun Q."/>
            <person name="Kim S."/>
        </authorList>
    </citation>
    <scope>NUCLEOTIDE SEQUENCE</scope>
    <source>
        <strain evidence="2">KCTC 22169</strain>
    </source>
</reference>
<dbReference type="SUPFAM" id="SSF51735">
    <property type="entry name" value="NAD(P)-binding Rossmann-fold domains"/>
    <property type="match status" value="1"/>
</dbReference>
<dbReference type="Pfam" id="PF03435">
    <property type="entry name" value="Sacchrp_dh_NADP"/>
    <property type="match status" value="1"/>
</dbReference>
<dbReference type="PANTHER" id="PTHR43781:SF1">
    <property type="entry name" value="SACCHAROPINE DEHYDROGENASE"/>
    <property type="match status" value="1"/>
</dbReference>
<proteinExistence type="predicted"/>
<sequence length="360" mass="39490">MAKQADDILIVGGYGSVGRHLAAWLAPVFPDRLVIAGRRLDAARAAAQAVGYGCRARALDLAQPPADADLGEVGQVVVCVDQVDTAFARLCLTKGIDYLDITASLEWLQRLTAFDELARETGASGLISLGTTPGLTNQMGAWIAGHADGAHRLDLLVEFGTGETHGDAALDWMFDHLNDRFEVREEGRWRTVRGFGEKRRFRGNGKRGRWGYRFNLPDQQILATDLAIPTVGTWVRFSSTPLTALIALTTRLGVVRLLKWPLARRWVKRGFSQLAYGSDCCTLVAESRSAIGQRQWLVLSARQETRLTAAVAAASLVWLRTRGLPGGVHHLHQVLTLDDLLPQLRQWLPDLELDSSVPGT</sequence>
<comment type="caution">
    <text evidence="2">The sequence shown here is derived from an EMBL/GenBank/DDBJ whole genome shotgun (WGS) entry which is preliminary data.</text>
</comment>
<protein>
    <recommendedName>
        <fullName evidence="1">Saccharopine dehydrogenase NADP binding domain-containing protein</fullName>
    </recommendedName>
</protein>
<keyword evidence="3" id="KW-1185">Reference proteome</keyword>
<evidence type="ECO:0000313" key="3">
    <source>
        <dbReference type="Proteomes" id="UP000626148"/>
    </source>
</evidence>
<dbReference type="Gene3D" id="3.40.50.720">
    <property type="entry name" value="NAD(P)-binding Rossmann-like Domain"/>
    <property type="match status" value="1"/>
</dbReference>
<dbReference type="InterPro" id="IPR036291">
    <property type="entry name" value="NAD(P)-bd_dom_sf"/>
</dbReference>
<evidence type="ECO:0000259" key="1">
    <source>
        <dbReference type="Pfam" id="PF03435"/>
    </source>
</evidence>
<gene>
    <name evidence="2" type="ORF">GCM10007392_39890</name>
</gene>
<reference evidence="2" key="1">
    <citation type="journal article" date="2014" name="Int. J. Syst. Evol. Microbiol.">
        <title>Complete genome sequence of Corynebacterium casei LMG S-19264T (=DSM 44701T), isolated from a smear-ripened cheese.</title>
        <authorList>
            <consortium name="US DOE Joint Genome Institute (JGI-PGF)"/>
            <person name="Walter F."/>
            <person name="Albersmeier A."/>
            <person name="Kalinowski J."/>
            <person name="Ruckert C."/>
        </authorList>
    </citation>
    <scope>NUCLEOTIDE SEQUENCE</scope>
    <source>
        <strain evidence="2">KCTC 22169</strain>
    </source>
</reference>
<dbReference type="Proteomes" id="UP000626148">
    <property type="component" value="Unassembled WGS sequence"/>
</dbReference>
<dbReference type="EMBL" id="BMXR01000012">
    <property type="protein sequence ID" value="GGX68344.1"/>
    <property type="molecule type" value="Genomic_DNA"/>
</dbReference>
<organism evidence="2 3">
    <name type="scientific">Saccharospirillum salsuginis</name>
    <dbReference type="NCBI Taxonomy" id="418750"/>
    <lineage>
        <taxon>Bacteria</taxon>
        <taxon>Pseudomonadati</taxon>
        <taxon>Pseudomonadota</taxon>
        <taxon>Gammaproteobacteria</taxon>
        <taxon>Oceanospirillales</taxon>
        <taxon>Saccharospirillaceae</taxon>
        <taxon>Saccharospirillum</taxon>
    </lineage>
</organism>
<evidence type="ECO:0000313" key="2">
    <source>
        <dbReference type="EMBL" id="GGX68344.1"/>
    </source>
</evidence>
<name>A0A918KLF0_9GAMM</name>
<dbReference type="PANTHER" id="PTHR43781">
    <property type="entry name" value="SACCHAROPINE DEHYDROGENASE"/>
    <property type="match status" value="1"/>
</dbReference>
<dbReference type="RefSeq" id="WP_189612045.1">
    <property type="nucleotide sequence ID" value="NZ_BMXR01000012.1"/>
</dbReference>